<organism evidence="1 2">
    <name type="scientific">Prorocentrum cordatum</name>
    <dbReference type="NCBI Taxonomy" id="2364126"/>
    <lineage>
        <taxon>Eukaryota</taxon>
        <taxon>Sar</taxon>
        <taxon>Alveolata</taxon>
        <taxon>Dinophyceae</taxon>
        <taxon>Prorocentrales</taxon>
        <taxon>Prorocentraceae</taxon>
        <taxon>Prorocentrum</taxon>
    </lineage>
</organism>
<protein>
    <submittedName>
        <fullName evidence="1">Uncharacterized protein</fullName>
    </submittedName>
</protein>
<evidence type="ECO:0000313" key="1">
    <source>
        <dbReference type="EMBL" id="CAK0838508.1"/>
    </source>
</evidence>
<proteinExistence type="predicted"/>
<evidence type="ECO:0000313" key="2">
    <source>
        <dbReference type="Proteomes" id="UP001189429"/>
    </source>
</evidence>
<reference evidence="1" key="1">
    <citation type="submission" date="2023-10" db="EMBL/GenBank/DDBJ databases">
        <authorList>
            <person name="Chen Y."/>
            <person name="Shah S."/>
            <person name="Dougan E. K."/>
            <person name="Thang M."/>
            <person name="Chan C."/>
        </authorList>
    </citation>
    <scope>NUCLEOTIDE SEQUENCE [LARGE SCALE GENOMIC DNA]</scope>
</reference>
<keyword evidence="2" id="KW-1185">Reference proteome</keyword>
<accession>A0ABN9T172</accession>
<gene>
    <name evidence="1" type="ORF">PCOR1329_LOCUS34448</name>
</gene>
<dbReference type="EMBL" id="CAUYUJ010014229">
    <property type="protein sequence ID" value="CAK0838508.1"/>
    <property type="molecule type" value="Genomic_DNA"/>
</dbReference>
<sequence>MLDKLFTAWGSADEFARVSKLKESARIFQQHFGDTPFGGPARRLLALAGFRSEPEGEQGRFWAFQQEDPRARLSGLTVRLCLKKLGDLQRARGAMRFTQATNAAVLPQPGDGRLLELFDMYSEVCVPVETPITVSMRERNVEAEVRIKLNERRVASGVKVVTEARLGP</sequence>
<comment type="caution">
    <text evidence="1">The sequence shown here is derived from an EMBL/GenBank/DDBJ whole genome shotgun (WGS) entry which is preliminary data.</text>
</comment>
<dbReference type="Proteomes" id="UP001189429">
    <property type="component" value="Unassembled WGS sequence"/>
</dbReference>
<name>A0ABN9T172_9DINO</name>